<sequence length="81" mass="8869">MDLSIQRLGPARGTNVVLDQPFKLWQRAAGYVDRILKGARPAELSVEQATDITLSINLKTAKARGLDIPITLLGRADEVIE</sequence>
<dbReference type="PANTHER" id="PTHR35271">
    <property type="entry name" value="ABC TRANSPORTER, SUBSTRATE-BINDING LIPOPROTEIN-RELATED"/>
    <property type="match status" value="1"/>
</dbReference>
<protein>
    <submittedName>
        <fullName evidence="1">ABC-type uncharacterized transport system substrate-binding protein</fullName>
    </submittedName>
</protein>
<dbReference type="Pfam" id="PF04392">
    <property type="entry name" value="ABC_sub_bind"/>
    <property type="match status" value="1"/>
</dbReference>
<dbReference type="InterPro" id="IPR007487">
    <property type="entry name" value="ABC_transpt-TYRBP-like"/>
</dbReference>
<evidence type="ECO:0000313" key="1">
    <source>
        <dbReference type="EMBL" id="MEH2557598.1"/>
    </source>
</evidence>
<reference evidence="1 2" key="1">
    <citation type="submission" date="2024-02" db="EMBL/GenBank/DDBJ databases">
        <title>Adaptive strategies in a cosmopolitan and abundant soil bacterium.</title>
        <authorList>
            <person name="Carini P."/>
        </authorList>
    </citation>
    <scope>NUCLEOTIDE SEQUENCE [LARGE SCALE GENOMIC DNA]</scope>
    <source>
        <strain evidence="1 2">AZCC 1608</strain>
    </source>
</reference>
<keyword evidence="2" id="KW-1185">Reference proteome</keyword>
<dbReference type="Gene3D" id="3.40.50.2300">
    <property type="match status" value="2"/>
</dbReference>
<proteinExistence type="predicted"/>
<dbReference type="Proteomes" id="UP001364224">
    <property type="component" value="Unassembled WGS sequence"/>
</dbReference>
<dbReference type="RefSeq" id="WP_334483953.1">
    <property type="nucleotide sequence ID" value="NZ_JAZHRV010000001.1"/>
</dbReference>
<evidence type="ECO:0000313" key="2">
    <source>
        <dbReference type="Proteomes" id="UP001364224"/>
    </source>
</evidence>
<dbReference type="PANTHER" id="PTHR35271:SF1">
    <property type="entry name" value="ABC TRANSPORTER, SUBSTRATE-BINDING LIPOPROTEIN"/>
    <property type="match status" value="1"/>
</dbReference>
<gene>
    <name evidence="1" type="ORF">V1286_005127</name>
</gene>
<name>A0ABU8BGB5_9BRAD</name>
<accession>A0ABU8BGB5</accession>
<organism evidence="1 2">
    <name type="scientific">Bradyrhizobium algeriense</name>
    <dbReference type="NCBI Taxonomy" id="634784"/>
    <lineage>
        <taxon>Bacteria</taxon>
        <taxon>Pseudomonadati</taxon>
        <taxon>Pseudomonadota</taxon>
        <taxon>Alphaproteobacteria</taxon>
        <taxon>Hyphomicrobiales</taxon>
        <taxon>Nitrobacteraceae</taxon>
        <taxon>Bradyrhizobium</taxon>
    </lineage>
</organism>
<dbReference type="EMBL" id="JAZHRV010000001">
    <property type="protein sequence ID" value="MEH2557598.1"/>
    <property type="molecule type" value="Genomic_DNA"/>
</dbReference>
<comment type="caution">
    <text evidence="1">The sequence shown here is derived from an EMBL/GenBank/DDBJ whole genome shotgun (WGS) entry which is preliminary data.</text>
</comment>